<sequence>MLTTAEASQSEKLDRRPALFVCLVGGFMTLLDVSIVNVALPSIRSGLNASADDLQWVLSGYALAFGLVLVPAGRLGDAHGRRLMFMVGLASFTLTSALAGVATGALWLIAARFAQGLASGTLSPQVAGLIQQLYRGAARGRAFGLLGAAIGISTAVGPLLGGLLIAAGGTADGWRWVFYVNVPIGLIALPAAWRLLPSQSERDEDEVRDAPKGLDAVGIALLGSAVVLLLVPLVEAQQWSGWFKWLLIPVAFLLFAAFTAWERRQQEPAVNLRLFSRRSFSLGTALALAYFAGFTALFFIFTLYLQNGLGRSALIAGLAITPFAVGSAGAAAVGGRLVERAGRPLVAIGLVAVVVGLGGTLIAARAVAGPDVGWATAAPLLLAGIGSGLVIAPNQTITLSEVPVREASTAAGVLQTSQRIGSAIGVAAVGVVFFAALPGGGASAGSSGSGSRQPGTGAAQTWSTAFERGLTVIIVLVGVALLIALADVIAERREHPHRSESDRPNGR</sequence>
<evidence type="ECO:0000256" key="3">
    <source>
        <dbReference type="ARBA" id="ARBA00022475"/>
    </source>
</evidence>
<keyword evidence="5 7" id="KW-1133">Transmembrane helix</keyword>
<dbReference type="PANTHER" id="PTHR42718:SF39">
    <property type="entry name" value="ACTINORHODIN TRANSPORTER-RELATED"/>
    <property type="match status" value="1"/>
</dbReference>
<evidence type="ECO:0000313" key="10">
    <source>
        <dbReference type="Proteomes" id="UP000676325"/>
    </source>
</evidence>
<dbReference type="RefSeq" id="WP_212520249.1">
    <property type="nucleotide sequence ID" value="NZ_JAGSOH010000075.1"/>
</dbReference>
<feature type="transmembrane region" description="Helical" evidence="7">
    <location>
        <begin position="54"/>
        <end position="72"/>
    </location>
</feature>
<dbReference type="EMBL" id="JAGSOH010000075">
    <property type="protein sequence ID" value="MBR7829112.1"/>
    <property type="molecule type" value="Genomic_DNA"/>
</dbReference>
<feature type="transmembrane region" description="Helical" evidence="7">
    <location>
        <begin position="345"/>
        <end position="366"/>
    </location>
</feature>
<organism evidence="9 10">
    <name type="scientific">Actinospica acidithermotolerans</name>
    <dbReference type="NCBI Taxonomy" id="2828514"/>
    <lineage>
        <taxon>Bacteria</taxon>
        <taxon>Bacillati</taxon>
        <taxon>Actinomycetota</taxon>
        <taxon>Actinomycetes</taxon>
        <taxon>Catenulisporales</taxon>
        <taxon>Actinospicaceae</taxon>
        <taxon>Actinospica</taxon>
    </lineage>
</organism>
<comment type="caution">
    <text evidence="9">The sequence shown here is derived from an EMBL/GenBank/DDBJ whole genome shotgun (WGS) entry which is preliminary data.</text>
</comment>
<dbReference type="NCBIfam" id="TIGR00711">
    <property type="entry name" value="efflux_EmrB"/>
    <property type="match status" value="1"/>
</dbReference>
<dbReference type="Proteomes" id="UP000676325">
    <property type="component" value="Unassembled WGS sequence"/>
</dbReference>
<evidence type="ECO:0000256" key="5">
    <source>
        <dbReference type="ARBA" id="ARBA00022989"/>
    </source>
</evidence>
<dbReference type="InterPro" id="IPR020846">
    <property type="entry name" value="MFS_dom"/>
</dbReference>
<dbReference type="InterPro" id="IPR004638">
    <property type="entry name" value="EmrB-like"/>
</dbReference>
<name>A0A941ED47_9ACTN</name>
<feature type="transmembrane region" description="Helical" evidence="7">
    <location>
        <begin position="470"/>
        <end position="490"/>
    </location>
</feature>
<dbReference type="InterPro" id="IPR011701">
    <property type="entry name" value="MFS"/>
</dbReference>
<protein>
    <submittedName>
        <fullName evidence="9">MFS transporter</fullName>
    </submittedName>
</protein>
<evidence type="ECO:0000313" key="9">
    <source>
        <dbReference type="EMBL" id="MBR7829112.1"/>
    </source>
</evidence>
<gene>
    <name evidence="9" type="ORF">KDK95_22585</name>
</gene>
<dbReference type="Pfam" id="PF07690">
    <property type="entry name" value="MFS_1"/>
    <property type="match status" value="1"/>
</dbReference>
<evidence type="ECO:0000256" key="1">
    <source>
        <dbReference type="ARBA" id="ARBA00004651"/>
    </source>
</evidence>
<reference evidence="9" key="1">
    <citation type="submission" date="2021-04" db="EMBL/GenBank/DDBJ databases">
        <title>Genome based classification of Actinospica acidithermotolerans sp. nov., an actinobacterium isolated from an Indonesian hot spring.</title>
        <authorList>
            <person name="Kusuma A.B."/>
            <person name="Putra K.E."/>
            <person name="Nafisah S."/>
            <person name="Loh J."/>
            <person name="Nouioui I."/>
            <person name="Goodfellow M."/>
        </authorList>
    </citation>
    <scope>NUCLEOTIDE SEQUENCE</scope>
    <source>
        <strain evidence="9">MGRD01-02</strain>
    </source>
</reference>
<dbReference type="Gene3D" id="1.20.1720.10">
    <property type="entry name" value="Multidrug resistance protein D"/>
    <property type="match status" value="1"/>
</dbReference>
<keyword evidence="2" id="KW-0813">Transport</keyword>
<keyword evidence="6 7" id="KW-0472">Membrane</keyword>
<feature type="transmembrane region" description="Helical" evidence="7">
    <location>
        <begin position="113"/>
        <end position="130"/>
    </location>
</feature>
<proteinExistence type="predicted"/>
<feature type="domain" description="Major facilitator superfamily (MFS) profile" evidence="8">
    <location>
        <begin position="18"/>
        <end position="495"/>
    </location>
</feature>
<keyword evidence="10" id="KW-1185">Reference proteome</keyword>
<dbReference type="GO" id="GO:0005886">
    <property type="term" value="C:plasma membrane"/>
    <property type="evidence" value="ECO:0007669"/>
    <property type="project" value="UniProtKB-SubCell"/>
</dbReference>
<dbReference type="Gene3D" id="1.20.1250.20">
    <property type="entry name" value="MFS general substrate transporter like domains"/>
    <property type="match status" value="1"/>
</dbReference>
<comment type="subcellular location">
    <subcellularLocation>
        <location evidence="1">Cell membrane</location>
        <topology evidence="1">Multi-pass membrane protein</topology>
    </subcellularLocation>
</comment>
<feature type="transmembrane region" description="Helical" evidence="7">
    <location>
        <begin position="18"/>
        <end position="42"/>
    </location>
</feature>
<dbReference type="AlphaFoldDB" id="A0A941ED47"/>
<evidence type="ECO:0000256" key="7">
    <source>
        <dbReference type="SAM" id="Phobius"/>
    </source>
</evidence>
<evidence type="ECO:0000259" key="8">
    <source>
        <dbReference type="PROSITE" id="PS50850"/>
    </source>
</evidence>
<keyword evidence="4 7" id="KW-0812">Transmembrane</keyword>
<feature type="transmembrane region" description="Helical" evidence="7">
    <location>
        <begin position="312"/>
        <end position="333"/>
    </location>
</feature>
<dbReference type="SUPFAM" id="SSF103473">
    <property type="entry name" value="MFS general substrate transporter"/>
    <property type="match status" value="1"/>
</dbReference>
<feature type="transmembrane region" description="Helical" evidence="7">
    <location>
        <begin position="282"/>
        <end position="306"/>
    </location>
</feature>
<dbReference type="InterPro" id="IPR036259">
    <property type="entry name" value="MFS_trans_sf"/>
</dbReference>
<evidence type="ECO:0000256" key="2">
    <source>
        <dbReference type="ARBA" id="ARBA00022448"/>
    </source>
</evidence>
<feature type="transmembrane region" description="Helical" evidence="7">
    <location>
        <begin position="84"/>
        <end position="107"/>
    </location>
</feature>
<feature type="transmembrane region" description="Helical" evidence="7">
    <location>
        <begin position="372"/>
        <end position="392"/>
    </location>
</feature>
<feature type="transmembrane region" description="Helical" evidence="7">
    <location>
        <begin position="420"/>
        <end position="437"/>
    </location>
</feature>
<feature type="transmembrane region" description="Helical" evidence="7">
    <location>
        <begin position="242"/>
        <end position="261"/>
    </location>
</feature>
<dbReference type="PANTHER" id="PTHR42718">
    <property type="entry name" value="MAJOR FACILITATOR SUPERFAMILY MULTIDRUG TRANSPORTER MFSC"/>
    <property type="match status" value="1"/>
</dbReference>
<accession>A0A941ED47</accession>
<dbReference type="GO" id="GO:0022857">
    <property type="term" value="F:transmembrane transporter activity"/>
    <property type="evidence" value="ECO:0007669"/>
    <property type="project" value="InterPro"/>
</dbReference>
<dbReference type="CDD" id="cd17321">
    <property type="entry name" value="MFS_MMR_MDR_like"/>
    <property type="match status" value="1"/>
</dbReference>
<evidence type="ECO:0000256" key="6">
    <source>
        <dbReference type="ARBA" id="ARBA00023136"/>
    </source>
</evidence>
<feature type="transmembrane region" description="Helical" evidence="7">
    <location>
        <begin position="216"/>
        <end position="236"/>
    </location>
</feature>
<feature type="transmembrane region" description="Helical" evidence="7">
    <location>
        <begin position="176"/>
        <end position="196"/>
    </location>
</feature>
<keyword evidence="3" id="KW-1003">Cell membrane</keyword>
<feature type="transmembrane region" description="Helical" evidence="7">
    <location>
        <begin position="142"/>
        <end position="164"/>
    </location>
</feature>
<dbReference type="PRINTS" id="PR01036">
    <property type="entry name" value="TCRTETB"/>
</dbReference>
<dbReference type="PROSITE" id="PS50850">
    <property type="entry name" value="MFS"/>
    <property type="match status" value="1"/>
</dbReference>
<evidence type="ECO:0000256" key="4">
    <source>
        <dbReference type="ARBA" id="ARBA00022692"/>
    </source>
</evidence>